<dbReference type="GO" id="GO:0030042">
    <property type="term" value="P:actin filament depolymerization"/>
    <property type="evidence" value="ECO:0007669"/>
    <property type="project" value="InterPro"/>
</dbReference>
<dbReference type="Pfam" id="PF00378">
    <property type="entry name" value="ECH_1"/>
    <property type="match status" value="1"/>
</dbReference>
<dbReference type="STRING" id="3818.A0A444X4B3"/>
<feature type="domain" description="ADF-H" evidence="4">
    <location>
        <begin position="102"/>
        <end position="236"/>
    </location>
</feature>
<dbReference type="PANTHER" id="PTHR43113">
    <property type="entry name" value="NUCLEOSIDE-DIPHOSPHATE-SUGAR EPIMERASE"/>
    <property type="match status" value="1"/>
</dbReference>
<dbReference type="Proteomes" id="UP000289738">
    <property type="component" value="Chromosome B10"/>
</dbReference>
<evidence type="ECO:0000256" key="1">
    <source>
        <dbReference type="ARBA" id="ARBA00006844"/>
    </source>
</evidence>
<evidence type="ECO:0000259" key="4">
    <source>
        <dbReference type="PROSITE" id="PS51263"/>
    </source>
</evidence>
<dbReference type="GO" id="GO:0008935">
    <property type="term" value="F:1,4-dihydroxy-2-naphthoyl-CoA synthase activity"/>
    <property type="evidence" value="ECO:0007669"/>
    <property type="project" value="TreeGrafter"/>
</dbReference>
<comment type="similarity">
    <text evidence="1">Belongs to the actin-binding proteins ADF family.</text>
</comment>
<dbReference type="GO" id="GO:0015629">
    <property type="term" value="C:actin cytoskeleton"/>
    <property type="evidence" value="ECO:0007669"/>
    <property type="project" value="InterPro"/>
</dbReference>
<evidence type="ECO:0000313" key="6">
    <source>
        <dbReference type="Proteomes" id="UP000289738"/>
    </source>
</evidence>
<reference evidence="5 6" key="1">
    <citation type="submission" date="2019-01" db="EMBL/GenBank/DDBJ databases">
        <title>Sequencing of cultivated peanut Arachis hypogaea provides insights into genome evolution and oil improvement.</title>
        <authorList>
            <person name="Chen X."/>
        </authorList>
    </citation>
    <scope>NUCLEOTIDE SEQUENCE [LARGE SCALE GENOMIC DNA]</scope>
    <source>
        <strain evidence="6">cv. Fuhuasheng</strain>
        <tissue evidence="5">Leaves</tissue>
    </source>
</reference>
<dbReference type="InterPro" id="IPR002108">
    <property type="entry name" value="ADF-H"/>
</dbReference>
<feature type="region of interest" description="Disordered" evidence="3">
    <location>
        <begin position="419"/>
        <end position="484"/>
    </location>
</feature>
<dbReference type="EMBL" id="SDMP01000020">
    <property type="protein sequence ID" value="RYQ84499.1"/>
    <property type="molecule type" value="Genomic_DNA"/>
</dbReference>
<evidence type="ECO:0000256" key="2">
    <source>
        <dbReference type="ARBA" id="ARBA00023203"/>
    </source>
</evidence>
<organism evidence="5 6">
    <name type="scientific">Arachis hypogaea</name>
    <name type="common">Peanut</name>
    <dbReference type="NCBI Taxonomy" id="3818"/>
    <lineage>
        <taxon>Eukaryota</taxon>
        <taxon>Viridiplantae</taxon>
        <taxon>Streptophyta</taxon>
        <taxon>Embryophyta</taxon>
        <taxon>Tracheophyta</taxon>
        <taxon>Spermatophyta</taxon>
        <taxon>Magnoliopsida</taxon>
        <taxon>eudicotyledons</taxon>
        <taxon>Gunneridae</taxon>
        <taxon>Pentapetalae</taxon>
        <taxon>rosids</taxon>
        <taxon>fabids</taxon>
        <taxon>Fabales</taxon>
        <taxon>Fabaceae</taxon>
        <taxon>Papilionoideae</taxon>
        <taxon>50 kb inversion clade</taxon>
        <taxon>dalbergioids sensu lato</taxon>
        <taxon>Dalbergieae</taxon>
        <taxon>Pterocarpus clade</taxon>
        <taxon>Arachis</taxon>
    </lineage>
</organism>
<evidence type="ECO:0000313" key="5">
    <source>
        <dbReference type="EMBL" id="RYQ84499.1"/>
    </source>
</evidence>
<dbReference type="InterPro" id="IPR029045">
    <property type="entry name" value="ClpP/crotonase-like_dom_sf"/>
</dbReference>
<feature type="compositionally biased region" description="Basic and acidic residues" evidence="3">
    <location>
        <begin position="457"/>
        <end position="469"/>
    </location>
</feature>
<keyword evidence="6" id="KW-1185">Reference proteome</keyword>
<dbReference type="PANTHER" id="PTHR43113:SF1">
    <property type="entry name" value="1,4-DIHYDROXY-2-NAPHTHOYL-COA SYNTHASE, PEROXISOMAL"/>
    <property type="match status" value="1"/>
</dbReference>
<gene>
    <name evidence="5" type="ORF">Ahy_B10g103870</name>
</gene>
<dbReference type="AlphaFoldDB" id="A0A444X4B3"/>
<dbReference type="CDD" id="cd11286">
    <property type="entry name" value="ADF_cofilin_like"/>
    <property type="match status" value="1"/>
</dbReference>
<sequence>MSFLRRRSRRICSLHRRRHRALSCRVRSLSEFQGCEREVAEVGKQSDEFLQECLLQLSWALVHFKEVDHHERQVEEAQQKGLSLTDGDKEVQRLVNYQANAASGIAVHDDCKLRFLELKTKRTHRFIVFKIEENQKQVIVEKLGEPAQGYKDFAACLPPNECRYVIYDFEFLTEGNVPKSGIFFIAWNMIPSNFTMRLNVNQQLSPELDLFMKQRLQNYELKRKKLGTRIGQTKFPFCNTPKLGHLLLALKLFDELPHSPNDSYERVHGDVPSHDFVWRVIASDADSDKEFTDIIYEKAVREGIAKISINKPERMNAFRPNIVKELIRAFNDSRHDSSIGVVILTGKAFCSGGDQALRTADGYSDNEDIGSLNVLDLQNHPAVVVPRLPAGLNLPSPDGKSVGKFVAFGKWIENLQRENLSHTHTDSGKKARRAEGEMNALPARSPLSPPSRRRRDQSREERRERDPRGRRMPSTPFREEGGAA</sequence>
<dbReference type="InterPro" id="IPR001753">
    <property type="entry name" value="Enoyl-CoA_hydra/iso"/>
</dbReference>
<name>A0A444X4B3_ARAHY</name>
<dbReference type="CDD" id="cd06558">
    <property type="entry name" value="crotonase-like"/>
    <property type="match status" value="1"/>
</dbReference>
<dbReference type="PROSITE" id="PS51263">
    <property type="entry name" value="ADF_H"/>
    <property type="match status" value="1"/>
</dbReference>
<dbReference type="InterPro" id="IPR017904">
    <property type="entry name" value="ADF/Cofilin"/>
</dbReference>
<accession>A0A444X4B3</accession>
<dbReference type="SUPFAM" id="SSF55753">
    <property type="entry name" value="Actin depolymerizing proteins"/>
    <property type="match status" value="1"/>
</dbReference>
<comment type="caution">
    <text evidence="5">The sequence shown here is derived from an EMBL/GenBank/DDBJ whole genome shotgun (WGS) entry which is preliminary data.</text>
</comment>
<dbReference type="InterPro" id="IPR029006">
    <property type="entry name" value="ADF-H/Gelsolin-like_dom_sf"/>
</dbReference>
<dbReference type="GO" id="GO:0009234">
    <property type="term" value="P:menaquinone biosynthetic process"/>
    <property type="evidence" value="ECO:0007669"/>
    <property type="project" value="TreeGrafter"/>
</dbReference>
<dbReference type="Pfam" id="PF00241">
    <property type="entry name" value="Cofilin_ADF"/>
    <property type="match status" value="1"/>
</dbReference>
<dbReference type="GO" id="GO:0003779">
    <property type="term" value="F:actin binding"/>
    <property type="evidence" value="ECO:0007669"/>
    <property type="project" value="UniProtKB-KW"/>
</dbReference>
<protein>
    <recommendedName>
        <fullName evidence="4">ADF-H domain-containing protein</fullName>
    </recommendedName>
</protein>
<proteinExistence type="inferred from homology"/>
<dbReference type="SMART" id="SM00102">
    <property type="entry name" value="ADF"/>
    <property type="match status" value="1"/>
</dbReference>
<evidence type="ECO:0000256" key="3">
    <source>
        <dbReference type="SAM" id="MobiDB-lite"/>
    </source>
</evidence>
<feature type="compositionally biased region" description="Basic and acidic residues" evidence="3">
    <location>
        <begin position="419"/>
        <end position="436"/>
    </location>
</feature>
<dbReference type="Gene3D" id="3.90.226.10">
    <property type="entry name" value="2-enoyl-CoA Hydratase, Chain A, domain 1"/>
    <property type="match status" value="1"/>
</dbReference>
<dbReference type="SUPFAM" id="SSF52096">
    <property type="entry name" value="ClpP/crotonase"/>
    <property type="match status" value="1"/>
</dbReference>
<keyword evidence="2" id="KW-0009">Actin-binding</keyword>
<dbReference type="Gene3D" id="3.40.20.10">
    <property type="entry name" value="Severin"/>
    <property type="match status" value="1"/>
</dbReference>
<dbReference type="GO" id="GO:0005829">
    <property type="term" value="C:cytosol"/>
    <property type="evidence" value="ECO:0007669"/>
    <property type="project" value="TreeGrafter"/>
</dbReference>